<evidence type="ECO:0000313" key="2">
    <source>
        <dbReference type="Proteomes" id="UP000683925"/>
    </source>
</evidence>
<dbReference type="AlphaFoldDB" id="A0A8S1WQJ4"/>
<dbReference type="Proteomes" id="UP000683925">
    <property type="component" value="Unassembled WGS sequence"/>
</dbReference>
<name>A0A8S1WQJ4_PAROT</name>
<organism evidence="1 2">
    <name type="scientific">Paramecium octaurelia</name>
    <dbReference type="NCBI Taxonomy" id="43137"/>
    <lineage>
        <taxon>Eukaryota</taxon>
        <taxon>Sar</taxon>
        <taxon>Alveolata</taxon>
        <taxon>Ciliophora</taxon>
        <taxon>Intramacronucleata</taxon>
        <taxon>Oligohymenophorea</taxon>
        <taxon>Peniculida</taxon>
        <taxon>Parameciidae</taxon>
        <taxon>Paramecium</taxon>
    </lineage>
</organism>
<reference evidence="1" key="1">
    <citation type="submission" date="2021-01" db="EMBL/GenBank/DDBJ databases">
        <authorList>
            <consortium name="Genoscope - CEA"/>
            <person name="William W."/>
        </authorList>
    </citation>
    <scope>NUCLEOTIDE SEQUENCE</scope>
</reference>
<keyword evidence="2" id="KW-1185">Reference proteome</keyword>
<comment type="caution">
    <text evidence="1">The sequence shown here is derived from an EMBL/GenBank/DDBJ whole genome shotgun (WGS) entry which is preliminary data.</text>
</comment>
<sequence length="33" mass="3800">MMGRRWSIQIKSSKRGRTFIRSNISASTGWITS</sequence>
<proteinExistence type="predicted"/>
<dbReference type="EMBL" id="CAJJDP010000097">
    <property type="protein sequence ID" value="CAD8191017.1"/>
    <property type="molecule type" value="Genomic_DNA"/>
</dbReference>
<evidence type="ECO:0000313" key="1">
    <source>
        <dbReference type="EMBL" id="CAD8191017.1"/>
    </source>
</evidence>
<gene>
    <name evidence="1" type="ORF">POCTA_138.1.T0980223</name>
</gene>
<protein>
    <submittedName>
        <fullName evidence="1">Uncharacterized protein</fullName>
    </submittedName>
</protein>
<accession>A0A8S1WQJ4</accession>